<keyword evidence="2 4" id="KW-0479">Metal-binding</keyword>
<name>A0A238UVG1_9RHOB</name>
<sequence>MVRTSFALSACAALLIAACAPPDAMPQPDDGRSLFVANCAVCHGNAAKGDGPMARAMAKAPKDLTLISVRHGDKFPRAKIMSTIDGYAHSKTMTGPGMPEFGALLEGDLIPYDSGDGRMTPTPRKLVALAEYLESIQVSR</sequence>
<reference evidence="7 8" key="1">
    <citation type="submission" date="2017-06" db="EMBL/GenBank/DDBJ databases">
        <authorList>
            <person name="Kim H.J."/>
            <person name="Triplett B.A."/>
        </authorList>
    </citation>
    <scope>NUCLEOTIDE SEQUENCE [LARGE SCALE GENOMIC DNA]</scope>
    <source>
        <strain evidence="7 8">DSM 29052</strain>
    </source>
</reference>
<feature type="chain" id="PRO_5012172759" evidence="5">
    <location>
        <begin position="25"/>
        <end position="140"/>
    </location>
</feature>
<dbReference type="AlphaFoldDB" id="A0A238UVG1"/>
<evidence type="ECO:0000256" key="2">
    <source>
        <dbReference type="ARBA" id="ARBA00022723"/>
    </source>
</evidence>
<dbReference type="OrthoDB" id="5514238at2"/>
<dbReference type="InterPro" id="IPR009056">
    <property type="entry name" value="Cyt_c-like_dom"/>
</dbReference>
<dbReference type="GO" id="GO:0020037">
    <property type="term" value="F:heme binding"/>
    <property type="evidence" value="ECO:0007669"/>
    <property type="project" value="InterPro"/>
</dbReference>
<proteinExistence type="predicted"/>
<feature type="domain" description="Cytochrome c" evidence="6">
    <location>
        <begin position="26"/>
        <end position="137"/>
    </location>
</feature>
<dbReference type="GO" id="GO:0046872">
    <property type="term" value="F:metal ion binding"/>
    <property type="evidence" value="ECO:0007669"/>
    <property type="project" value="UniProtKB-KW"/>
</dbReference>
<dbReference type="EMBL" id="FZNN01000001">
    <property type="protein sequence ID" value="SNR25727.1"/>
    <property type="molecule type" value="Genomic_DNA"/>
</dbReference>
<keyword evidence="8" id="KW-1185">Reference proteome</keyword>
<evidence type="ECO:0000313" key="8">
    <source>
        <dbReference type="Proteomes" id="UP000198417"/>
    </source>
</evidence>
<dbReference type="PROSITE" id="PS51257">
    <property type="entry name" value="PROKAR_LIPOPROTEIN"/>
    <property type="match status" value="1"/>
</dbReference>
<keyword evidence="5" id="KW-0732">Signal</keyword>
<evidence type="ECO:0000256" key="4">
    <source>
        <dbReference type="PROSITE-ProRule" id="PRU00433"/>
    </source>
</evidence>
<organism evidence="7 8">
    <name type="scientific">Puniceibacterium sediminis</name>
    <dbReference type="NCBI Taxonomy" id="1608407"/>
    <lineage>
        <taxon>Bacteria</taxon>
        <taxon>Pseudomonadati</taxon>
        <taxon>Pseudomonadota</taxon>
        <taxon>Alphaproteobacteria</taxon>
        <taxon>Rhodobacterales</taxon>
        <taxon>Paracoccaceae</taxon>
        <taxon>Puniceibacterium</taxon>
    </lineage>
</organism>
<dbReference type="RefSeq" id="WP_089268594.1">
    <property type="nucleotide sequence ID" value="NZ_FZNN01000001.1"/>
</dbReference>
<evidence type="ECO:0000313" key="7">
    <source>
        <dbReference type="EMBL" id="SNR25727.1"/>
    </source>
</evidence>
<accession>A0A238UVG1</accession>
<dbReference type="Pfam" id="PF00034">
    <property type="entry name" value="Cytochrom_C"/>
    <property type="match status" value="1"/>
</dbReference>
<dbReference type="GO" id="GO:0009055">
    <property type="term" value="F:electron transfer activity"/>
    <property type="evidence" value="ECO:0007669"/>
    <property type="project" value="InterPro"/>
</dbReference>
<evidence type="ECO:0000259" key="6">
    <source>
        <dbReference type="PROSITE" id="PS51007"/>
    </source>
</evidence>
<feature type="signal peptide" evidence="5">
    <location>
        <begin position="1"/>
        <end position="24"/>
    </location>
</feature>
<dbReference type="Proteomes" id="UP000198417">
    <property type="component" value="Unassembled WGS sequence"/>
</dbReference>
<keyword evidence="3 4" id="KW-0408">Iron</keyword>
<keyword evidence="1 4" id="KW-0349">Heme</keyword>
<dbReference type="InterPro" id="IPR036909">
    <property type="entry name" value="Cyt_c-like_dom_sf"/>
</dbReference>
<evidence type="ECO:0000256" key="5">
    <source>
        <dbReference type="SAM" id="SignalP"/>
    </source>
</evidence>
<dbReference type="Gene3D" id="1.10.760.10">
    <property type="entry name" value="Cytochrome c-like domain"/>
    <property type="match status" value="1"/>
</dbReference>
<gene>
    <name evidence="7" type="ORF">SAMN06265370_101141</name>
</gene>
<dbReference type="SUPFAM" id="SSF46626">
    <property type="entry name" value="Cytochrome c"/>
    <property type="match status" value="1"/>
</dbReference>
<protein>
    <submittedName>
        <fullName evidence="7">Cytochrome C oxidase, cbb3-type, subunit III</fullName>
    </submittedName>
</protein>
<evidence type="ECO:0000256" key="3">
    <source>
        <dbReference type="ARBA" id="ARBA00023004"/>
    </source>
</evidence>
<dbReference type="PROSITE" id="PS51007">
    <property type="entry name" value="CYTC"/>
    <property type="match status" value="1"/>
</dbReference>
<evidence type="ECO:0000256" key="1">
    <source>
        <dbReference type="ARBA" id="ARBA00022617"/>
    </source>
</evidence>